<keyword evidence="2" id="KW-1003">Cell membrane</keyword>
<dbReference type="PANTHER" id="PTHR39087:SF2">
    <property type="entry name" value="UPF0104 MEMBRANE PROTEIN MJ1595"/>
    <property type="match status" value="1"/>
</dbReference>
<feature type="transmembrane region" description="Helical" evidence="8">
    <location>
        <begin position="699"/>
        <end position="721"/>
    </location>
</feature>
<feature type="transmembrane region" description="Helical" evidence="8">
    <location>
        <begin position="94"/>
        <end position="116"/>
    </location>
</feature>
<evidence type="ECO:0000256" key="1">
    <source>
        <dbReference type="ARBA" id="ARBA00004651"/>
    </source>
</evidence>
<dbReference type="GO" id="GO:0005886">
    <property type="term" value="C:plasma membrane"/>
    <property type="evidence" value="ECO:0007669"/>
    <property type="project" value="UniProtKB-SubCell"/>
</dbReference>
<evidence type="ECO:0000256" key="4">
    <source>
        <dbReference type="ARBA" id="ARBA00022989"/>
    </source>
</evidence>
<evidence type="ECO:0000256" key="3">
    <source>
        <dbReference type="ARBA" id="ARBA00022692"/>
    </source>
</evidence>
<evidence type="ECO:0000313" key="9">
    <source>
        <dbReference type="EMBL" id="GGS00024.1"/>
    </source>
</evidence>
<feature type="transmembrane region" description="Helical" evidence="8">
    <location>
        <begin position="845"/>
        <end position="863"/>
    </location>
</feature>
<dbReference type="InterPro" id="IPR011009">
    <property type="entry name" value="Kinase-like_dom_sf"/>
</dbReference>
<keyword evidence="5 8" id="KW-0472">Membrane</keyword>
<proteinExistence type="predicted"/>
<evidence type="ECO:0000256" key="5">
    <source>
        <dbReference type="ARBA" id="ARBA00023136"/>
    </source>
</evidence>
<dbReference type="AlphaFoldDB" id="A0A918L4A6"/>
<evidence type="ECO:0000313" key="10">
    <source>
        <dbReference type="Proteomes" id="UP000606194"/>
    </source>
</evidence>
<organism evidence="9 10">
    <name type="scientific">Streptomyces humidus</name>
    <dbReference type="NCBI Taxonomy" id="52259"/>
    <lineage>
        <taxon>Bacteria</taxon>
        <taxon>Bacillati</taxon>
        <taxon>Actinomycetota</taxon>
        <taxon>Actinomycetes</taxon>
        <taxon>Kitasatosporales</taxon>
        <taxon>Streptomycetaceae</taxon>
        <taxon>Streptomyces</taxon>
    </lineage>
</organism>
<name>A0A918L4A6_9ACTN</name>
<keyword evidence="6" id="KW-0175">Coiled coil</keyword>
<dbReference type="Pfam" id="PF03706">
    <property type="entry name" value="LPG_synthase_TM"/>
    <property type="match status" value="1"/>
</dbReference>
<keyword evidence="4 8" id="KW-1133">Transmembrane helix</keyword>
<feature type="transmembrane region" description="Helical" evidence="8">
    <location>
        <begin position="200"/>
        <end position="217"/>
    </location>
</feature>
<dbReference type="PANTHER" id="PTHR39087">
    <property type="entry name" value="UPF0104 MEMBRANE PROTEIN MJ1595"/>
    <property type="match status" value="1"/>
</dbReference>
<feature type="transmembrane region" description="Helical" evidence="8">
    <location>
        <begin position="869"/>
        <end position="891"/>
    </location>
</feature>
<dbReference type="SUPFAM" id="SSF56112">
    <property type="entry name" value="Protein kinase-like (PK-like)"/>
    <property type="match status" value="1"/>
</dbReference>
<sequence length="900" mass="95879">MKQQGVQAEGAQGTSHAAPRPDTAEEALEEVHIDEVEGDEPLLPARVHRPSDLMRLLIGVLGIVVLLGIAAFAHGTTSGLEQDINKGTGQAPDLLIKIAGLASSIAILLVPVAFAIERLIKRDGLRIADGVLAAVLAHGVTLATDLWVAKAAPNSIQEALTQPSPGDIHALTDPVHGYLAPVIAYMTAVGMSRRPRWRSVLWIVLLLDAFSMLVTGYTTPFSIILTVLIGWTVAYGTLYAVGSPNVRPTGRTLMAGLRHVGFRPVSAAREEVPDAAEGDRGRRYFVTLEDGPPLDVTVVDREQQAQGFFYRAWRNLTLRGFATRSSLQSLRQALEQEALLAYAAIAAGANAPKLIATSELGPDAVILVYEHTGGRTLDSLPDEEITDDLLRNAWHQVRALQSRRIAHRRLAGDAILVDRSGTVILTDLRGGEIAAGDLLLRMDVAQLVTTLGLRVGAERAVASAVGVLGPDAVADCLPMLQPIALTRSTRATLRRLARERAQREREAVLRASQQAKQTRLEAAGHDDTGTVVLEKPGKKAERAEARAEKRAIDEAVEEAREEAREEDLLTQIRHEVLLIRPQAPVEPARLERVRPRTLMSVIAGAIGAYFLLTQLTHIEFGPLIENADWGWVAAAVLFSALSYVAAAMSLLGFVPERVPFPRTVAAQVAGSFVKIVAPAAVGGVALNTRFLQRAGVRPGLAVASVGASQLFGLGCHILMLLSFGYLTGTEKTPSLSPSRTVIAGLLTVAVLVLVVTSVPFLRKFVSTRVRSLFAGVVPRMLDVLQRPQKLVTGIGGMLLLTACFVMCLDASIRAFGDGSTSLSIASVAVVFLAGNALGSAAPTPGGVGAVEATLTVGLIAVGLPKEVAAPAVLLYRLLTLWLPVLPGWLAFNQLSRKGAL</sequence>
<dbReference type="Proteomes" id="UP000606194">
    <property type="component" value="Unassembled WGS sequence"/>
</dbReference>
<dbReference type="RefSeq" id="WP_190150970.1">
    <property type="nucleotide sequence ID" value="NZ_BMTL01000018.1"/>
</dbReference>
<evidence type="ECO:0000256" key="7">
    <source>
        <dbReference type="SAM" id="MobiDB-lite"/>
    </source>
</evidence>
<reference evidence="9" key="1">
    <citation type="journal article" date="2014" name="Int. J. Syst. Evol. Microbiol.">
        <title>Complete genome sequence of Corynebacterium casei LMG S-19264T (=DSM 44701T), isolated from a smear-ripened cheese.</title>
        <authorList>
            <consortium name="US DOE Joint Genome Institute (JGI-PGF)"/>
            <person name="Walter F."/>
            <person name="Albersmeier A."/>
            <person name="Kalinowski J."/>
            <person name="Ruckert C."/>
        </authorList>
    </citation>
    <scope>NUCLEOTIDE SEQUENCE</scope>
    <source>
        <strain evidence="9">JCM 4386</strain>
    </source>
</reference>
<evidence type="ECO:0000256" key="6">
    <source>
        <dbReference type="SAM" id="Coils"/>
    </source>
</evidence>
<keyword evidence="10" id="KW-1185">Reference proteome</keyword>
<protein>
    <submittedName>
        <fullName evidence="9">Membrane protein</fullName>
    </submittedName>
</protein>
<comment type="subcellular location">
    <subcellularLocation>
        <location evidence="1">Cell membrane</location>
        <topology evidence="1">Multi-pass membrane protein</topology>
    </subcellularLocation>
</comment>
<accession>A0A918L4A6</accession>
<feature type="transmembrane region" description="Helical" evidence="8">
    <location>
        <begin position="598"/>
        <end position="617"/>
    </location>
</feature>
<feature type="region of interest" description="Disordered" evidence="7">
    <location>
        <begin position="1"/>
        <end position="24"/>
    </location>
</feature>
<feature type="coiled-coil region" evidence="6">
    <location>
        <begin position="498"/>
        <end position="565"/>
    </location>
</feature>
<keyword evidence="3 8" id="KW-0812">Transmembrane</keyword>
<comment type="caution">
    <text evidence="9">The sequence shown here is derived from an EMBL/GenBank/DDBJ whole genome shotgun (WGS) entry which is preliminary data.</text>
</comment>
<evidence type="ECO:0000256" key="8">
    <source>
        <dbReference type="SAM" id="Phobius"/>
    </source>
</evidence>
<feature type="transmembrane region" description="Helical" evidence="8">
    <location>
        <begin position="223"/>
        <end position="241"/>
    </location>
</feature>
<gene>
    <name evidence="9" type="ORF">GCM10010269_43630</name>
</gene>
<feature type="transmembrane region" description="Helical" evidence="8">
    <location>
        <begin position="56"/>
        <end position="74"/>
    </location>
</feature>
<feature type="transmembrane region" description="Helical" evidence="8">
    <location>
        <begin position="790"/>
        <end position="812"/>
    </location>
</feature>
<reference evidence="9" key="2">
    <citation type="submission" date="2020-09" db="EMBL/GenBank/DDBJ databases">
        <authorList>
            <person name="Sun Q."/>
            <person name="Ohkuma M."/>
        </authorList>
    </citation>
    <scope>NUCLEOTIDE SEQUENCE</scope>
    <source>
        <strain evidence="9">JCM 4386</strain>
    </source>
</reference>
<evidence type="ECO:0000256" key="2">
    <source>
        <dbReference type="ARBA" id="ARBA00022475"/>
    </source>
</evidence>
<dbReference type="NCBIfam" id="TIGR00374">
    <property type="entry name" value="flippase-like domain"/>
    <property type="match status" value="1"/>
</dbReference>
<dbReference type="EMBL" id="BMTL01000018">
    <property type="protein sequence ID" value="GGS00024.1"/>
    <property type="molecule type" value="Genomic_DNA"/>
</dbReference>
<feature type="transmembrane region" description="Helical" evidence="8">
    <location>
        <begin position="741"/>
        <end position="761"/>
    </location>
</feature>
<dbReference type="InterPro" id="IPR022791">
    <property type="entry name" value="L-PG_synthase/AglD"/>
</dbReference>
<feature type="transmembrane region" description="Helical" evidence="8">
    <location>
        <begin position="629"/>
        <end position="654"/>
    </location>
</feature>